<reference evidence="10" key="1">
    <citation type="submission" date="2016-10" db="EMBL/GenBank/DDBJ databases">
        <authorList>
            <person name="Varghese N."/>
            <person name="Submissions S."/>
        </authorList>
    </citation>
    <scope>NUCLEOTIDE SEQUENCE [LARGE SCALE GENOMIC DNA]</scope>
    <source>
        <strain evidence="10">DSM 45079</strain>
    </source>
</reference>
<accession>A0A1H2LK28</accession>
<evidence type="ECO:0000259" key="6">
    <source>
        <dbReference type="Pfam" id="PF08531"/>
    </source>
</evidence>
<evidence type="ECO:0000259" key="5">
    <source>
        <dbReference type="Pfam" id="PF05592"/>
    </source>
</evidence>
<dbReference type="EMBL" id="LT629791">
    <property type="protein sequence ID" value="SDU81212.1"/>
    <property type="molecule type" value="Genomic_DNA"/>
</dbReference>
<dbReference type="STRING" id="419479.SAMN04488563_6286"/>
<dbReference type="Gene3D" id="2.60.120.260">
    <property type="entry name" value="Galactose-binding domain-like"/>
    <property type="match status" value="4"/>
</dbReference>
<evidence type="ECO:0000256" key="1">
    <source>
        <dbReference type="ARBA" id="ARBA00001445"/>
    </source>
</evidence>
<dbReference type="InterPro" id="IPR035398">
    <property type="entry name" value="Bac_rhamnosid_C"/>
</dbReference>
<dbReference type="InterPro" id="IPR035396">
    <property type="entry name" value="Bac_rhamnosid6H"/>
</dbReference>
<dbReference type="Gene3D" id="1.50.10.10">
    <property type="match status" value="1"/>
</dbReference>
<dbReference type="Gene3D" id="2.60.40.10">
    <property type="entry name" value="Immunoglobulins"/>
    <property type="match status" value="1"/>
</dbReference>
<dbReference type="InterPro" id="IPR013737">
    <property type="entry name" value="Bac_rhamnosid_N"/>
</dbReference>
<sequence>MNRFSRRALPGLAAGAVLLSLLVPATEEATAAPRSHVTVGGLEVDGMADPLGTGVGAPTLSWRLESDRRSERQSAYEIQVASTEELLTSGEPDLWASGRVIGPAQSVTFGGEPLGSRDRAVWRVRVWDGDGGVSRWSAPGSWEVGLLEPSDWSADWVMHPGFDPPSATPVVVPTTPTSARYVRLEVSRLGLPLREGFPYDVSRLQLAELRVREAAAPDTNLAAGRPVTANRSYVVAGSWEPRFLTDGKLDTDGAPLGYTSLETRDPDVGADPMWVEIDLGATRAFDQIVLYPRTDTLTADGRTPNFPVDYRVLAADAPGGTGAVVVAAVTGQQPPAPRAPEPATMPIFARGFDLPGDVASARLYVTGLGVFTPSLNGEPVSDTVLDPANTDYEDRVTYSTFDVTDALREGENVLGVRLGNGIYNVPSTPGRYQKLVASYGPPKLIAQLEVVLDDGRVITVDSGEDWSTTFGGTTFSGWYGGEDFDARKVPAGWDVPGTDRGDWEQVELTGPPAETTELSARYGPGIEVVDRIEAASVTTPAPGVHVFDLGVNIAGWPELTVDVPAGTSVQLWPGEQLTADGRVSQSTTGAPIWDTYTAAGTGREVWHPEFSYHGFRYVEVRGPAGATPPLDTVAGLVLRAANEEAGSFTSSNALLNGIHRIIDRAVQGNMYSVLTDCPHREKLGWLEETHLVWETVARGYDVAAYGRDLTRTMADAQTPEGLVPDIAPEYTVFSGGFRDDPNWGSAIIHVPWKMYSSYGDASGLRPFYPSMQRYLDYLAGKAEEHLLDYGLGDWITFDPSTPVGVTATFGYHQAARTMARIAEVLGEDDDARRYAQLADDIGAAFHAEYFDAERGTYASGSQASDALALDMGVVPPADRERVLAHLLASIQAADHHLTVGEIALPSVIRVLHENGHDDVMYRIATQVTSPSYGYQVLNGATSLTENWDGPTSGNSQNHFMLGAIDEWFTGALAGIGQREGSTSYRDLEIAPSVVGDLTQVEGRYATPFGEVVSSWQQRNRLFELDVQVPVGSTARVLVPVFGDPDDPRWQPIASPGARFAGIEGDRAVFEVGSGSWTFRSRLPEPAADPAPMLFLTAPAEVAVVGDGERVVPLTVRSIEAGEVSVPVRVTAGEGFVASAAPSRLVVPAGGTATLELTVRAVDPAATSGSVVVDVGGRATTIRLERTDNVARIATMSASSTYPRFSAAKANDGDTAPSTDFARWDSGGGWNDNTASQFPDTLTATWEREQDVSRVRVHTLDAAAYPAARFGLRDWDVEGLVDGAWVRLASVRGNTLGTAETTFGTVAVSALRLVIQGTNDGAFSRVVELEAYS</sequence>
<dbReference type="InterPro" id="IPR012341">
    <property type="entry name" value="6hp_glycosidase-like_sf"/>
</dbReference>
<evidence type="ECO:0000259" key="8">
    <source>
        <dbReference type="Pfam" id="PF17390"/>
    </source>
</evidence>
<dbReference type="PANTHER" id="PTHR33307:SF11">
    <property type="entry name" value="ALPHA-L-RHAMNOSIDASE"/>
    <property type="match status" value="1"/>
</dbReference>
<proteinExistence type="predicted"/>
<dbReference type="OrthoDB" id="9761045at2"/>
<evidence type="ECO:0000259" key="7">
    <source>
        <dbReference type="Pfam" id="PF17389"/>
    </source>
</evidence>
<evidence type="ECO:0000256" key="3">
    <source>
        <dbReference type="ARBA" id="ARBA00022801"/>
    </source>
</evidence>
<dbReference type="InterPro" id="IPR008902">
    <property type="entry name" value="Rhamnosid_concanavalin"/>
</dbReference>
<gene>
    <name evidence="9" type="ORF">SAMN04488563_6286</name>
</gene>
<feature type="domain" description="Alpha-L-rhamnosidase six-hairpin glycosidase" evidence="7">
    <location>
        <begin position="644"/>
        <end position="969"/>
    </location>
</feature>
<dbReference type="SUPFAM" id="SSF49785">
    <property type="entry name" value="Galactose-binding domain-like"/>
    <property type="match status" value="2"/>
</dbReference>
<name>A0A1H2LK28_9ACTN</name>
<feature type="domain" description="Alpha-L-rhamnosidase C-terminal" evidence="8">
    <location>
        <begin position="978"/>
        <end position="1040"/>
    </location>
</feature>
<dbReference type="Proteomes" id="UP000182977">
    <property type="component" value="Chromosome I"/>
</dbReference>
<feature type="domain" description="Alpha-L-rhamnosidase concanavalin-like" evidence="5">
    <location>
        <begin position="541"/>
        <end position="634"/>
    </location>
</feature>
<dbReference type="Pfam" id="PF08531">
    <property type="entry name" value="Bac_rhamnosid_N"/>
    <property type="match status" value="1"/>
</dbReference>
<evidence type="ECO:0000313" key="9">
    <source>
        <dbReference type="EMBL" id="SDU81212.1"/>
    </source>
</evidence>
<dbReference type="Pfam" id="PF17389">
    <property type="entry name" value="Bac_rhamnosid6H"/>
    <property type="match status" value="1"/>
</dbReference>
<dbReference type="PANTHER" id="PTHR33307">
    <property type="entry name" value="ALPHA-RHAMNOSIDASE (EUROFUNG)"/>
    <property type="match status" value="1"/>
</dbReference>
<dbReference type="Pfam" id="PF25788">
    <property type="entry name" value="Ig_Rha78A_N"/>
    <property type="match status" value="1"/>
</dbReference>
<dbReference type="Pfam" id="PF05592">
    <property type="entry name" value="Bac_rhamnosid"/>
    <property type="match status" value="1"/>
</dbReference>
<dbReference type="InterPro" id="IPR008928">
    <property type="entry name" value="6-hairpin_glycosidase_sf"/>
</dbReference>
<dbReference type="Gene3D" id="2.60.420.10">
    <property type="entry name" value="Maltose phosphorylase, domain 3"/>
    <property type="match status" value="1"/>
</dbReference>
<dbReference type="GO" id="GO:0030596">
    <property type="term" value="F:alpha-L-rhamnosidase activity"/>
    <property type="evidence" value="ECO:0007669"/>
    <property type="project" value="UniProtKB-EC"/>
</dbReference>
<comment type="catalytic activity">
    <reaction evidence="1">
        <text>Hydrolysis of terminal non-reducing alpha-L-rhamnose residues in alpha-L-rhamnosides.</text>
        <dbReference type="EC" id="3.2.1.40"/>
    </reaction>
</comment>
<evidence type="ECO:0000313" key="10">
    <source>
        <dbReference type="Proteomes" id="UP000182977"/>
    </source>
</evidence>
<dbReference type="SUPFAM" id="SSF48208">
    <property type="entry name" value="Six-hairpin glycosidases"/>
    <property type="match status" value="1"/>
</dbReference>
<dbReference type="InterPro" id="IPR013783">
    <property type="entry name" value="Ig-like_fold"/>
</dbReference>
<evidence type="ECO:0000256" key="2">
    <source>
        <dbReference type="ARBA" id="ARBA00012652"/>
    </source>
</evidence>
<protein>
    <recommendedName>
        <fullName evidence="2">alpha-L-rhamnosidase</fullName>
        <ecNumber evidence="2">3.2.1.40</ecNumber>
    </recommendedName>
</protein>
<keyword evidence="10" id="KW-1185">Reference proteome</keyword>
<dbReference type="EC" id="3.2.1.40" evidence="2"/>
<dbReference type="InterPro" id="IPR008979">
    <property type="entry name" value="Galactose-bd-like_sf"/>
</dbReference>
<keyword evidence="3" id="KW-0378">Hydrolase</keyword>
<dbReference type="GO" id="GO:0005975">
    <property type="term" value="P:carbohydrate metabolic process"/>
    <property type="evidence" value="ECO:0007669"/>
    <property type="project" value="InterPro"/>
</dbReference>
<dbReference type="Pfam" id="PF17390">
    <property type="entry name" value="Bac_rhamnosid_C"/>
    <property type="match status" value="1"/>
</dbReference>
<feature type="domain" description="Bacterial alpha-L-rhamnosidase N-terminal" evidence="6">
    <location>
        <begin position="357"/>
        <end position="529"/>
    </location>
</feature>
<keyword evidence="4" id="KW-0732">Signal</keyword>
<dbReference type="InterPro" id="IPR016007">
    <property type="entry name" value="Alpha_rhamnosid"/>
</dbReference>
<feature type="chain" id="PRO_5009279445" description="alpha-L-rhamnosidase" evidence="4">
    <location>
        <begin position="32"/>
        <end position="1332"/>
    </location>
</feature>
<evidence type="ECO:0000256" key="4">
    <source>
        <dbReference type="SAM" id="SignalP"/>
    </source>
</evidence>
<feature type="signal peptide" evidence="4">
    <location>
        <begin position="1"/>
        <end position="31"/>
    </location>
</feature>
<organism evidence="9 10">
    <name type="scientific">Jiangella alkaliphila</name>
    <dbReference type="NCBI Taxonomy" id="419479"/>
    <lineage>
        <taxon>Bacteria</taxon>
        <taxon>Bacillati</taxon>
        <taxon>Actinomycetota</taxon>
        <taxon>Actinomycetes</taxon>
        <taxon>Jiangellales</taxon>
        <taxon>Jiangellaceae</taxon>
        <taxon>Jiangella</taxon>
    </lineage>
</organism>
<dbReference type="RefSeq" id="WP_152690749.1">
    <property type="nucleotide sequence ID" value="NZ_KQ061228.1"/>
</dbReference>